<protein>
    <submittedName>
        <fullName evidence="9">Riboflavin biosynthesis protein RibD</fullName>
    </submittedName>
</protein>
<evidence type="ECO:0000313" key="9">
    <source>
        <dbReference type="EMBL" id="BBO22552.1"/>
    </source>
</evidence>
<organism evidence="9 10">
    <name type="scientific">Candidatus Nitrosymbiomonas proteolyticus</name>
    <dbReference type="NCBI Taxonomy" id="2608984"/>
    <lineage>
        <taxon>Bacteria</taxon>
        <taxon>Bacillati</taxon>
        <taxon>Armatimonadota</taxon>
        <taxon>Armatimonadota incertae sedis</taxon>
        <taxon>Candidatus Nitrosymbiomonas</taxon>
    </lineage>
</organism>
<keyword evidence="5 7" id="KW-0862">Zinc</keyword>
<dbReference type="PROSITE" id="PS00903">
    <property type="entry name" value="CYT_DCMP_DEAMINASES_1"/>
    <property type="match status" value="1"/>
</dbReference>
<accession>A0A809RS70</accession>
<dbReference type="GO" id="GO:0004132">
    <property type="term" value="F:dCMP deaminase activity"/>
    <property type="evidence" value="ECO:0007669"/>
    <property type="project" value="InterPro"/>
</dbReference>
<dbReference type="InterPro" id="IPR016193">
    <property type="entry name" value="Cytidine_deaminase-like"/>
</dbReference>
<evidence type="ECO:0000256" key="2">
    <source>
        <dbReference type="ARBA" id="ARBA00006576"/>
    </source>
</evidence>
<feature type="binding site" evidence="7">
    <location>
        <position position="78"/>
    </location>
    <ligand>
        <name>Zn(2+)</name>
        <dbReference type="ChEBI" id="CHEBI:29105"/>
        <note>catalytic</note>
    </ligand>
</feature>
<dbReference type="Pfam" id="PF00383">
    <property type="entry name" value="dCMP_cyt_deam_1"/>
    <property type="match status" value="1"/>
</dbReference>
<dbReference type="InterPro" id="IPR016192">
    <property type="entry name" value="APOBEC/CMP_deaminase_Zn-bd"/>
</dbReference>
<dbReference type="PIRSF" id="PIRSF006019">
    <property type="entry name" value="dCMP_deaminase"/>
    <property type="match status" value="1"/>
</dbReference>
<dbReference type="KEGG" id="npy:NPRO_01470"/>
<reference evidence="9" key="1">
    <citation type="journal article" name="DNA Res.">
        <title>The physiological potential of anammox bacteria as revealed by their core genome structure.</title>
        <authorList>
            <person name="Okubo T."/>
            <person name="Toyoda A."/>
            <person name="Fukuhara K."/>
            <person name="Uchiyama I."/>
            <person name="Harigaya Y."/>
            <person name="Kuroiwa M."/>
            <person name="Suzuki T."/>
            <person name="Murakami Y."/>
            <person name="Suwa Y."/>
            <person name="Takami H."/>
        </authorList>
    </citation>
    <scope>NUCLEOTIDE SEQUENCE</scope>
    <source>
        <strain evidence="9">317325-2</strain>
    </source>
</reference>
<dbReference type="GO" id="GO:0008270">
    <property type="term" value="F:zinc ion binding"/>
    <property type="evidence" value="ECO:0007669"/>
    <property type="project" value="InterPro"/>
</dbReference>
<keyword evidence="4" id="KW-0378">Hydrolase</keyword>
<feature type="binding site" evidence="7">
    <location>
        <position position="106"/>
    </location>
    <ligand>
        <name>Zn(2+)</name>
        <dbReference type="ChEBI" id="CHEBI:29105"/>
        <note>catalytic</note>
    </ligand>
</feature>
<dbReference type="PANTHER" id="PTHR11086:SF18">
    <property type="entry name" value="DEOXYCYTIDYLATE DEAMINASE"/>
    <property type="match status" value="1"/>
</dbReference>
<dbReference type="Gene3D" id="3.40.140.10">
    <property type="entry name" value="Cytidine Deaminase, domain 2"/>
    <property type="match status" value="1"/>
</dbReference>
<dbReference type="EMBL" id="AP021858">
    <property type="protein sequence ID" value="BBO22552.1"/>
    <property type="molecule type" value="Genomic_DNA"/>
</dbReference>
<dbReference type="AlphaFoldDB" id="A0A809RS70"/>
<keyword evidence="3 7" id="KW-0479">Metal-binding</keyword>
<gene>
    <name evidence="9" type="ORF">NPRO_01470</name>
</gene>
<dbReference type="GO" id="GO:0006220">
    <property type="term" value="P:pyrimidine nucleotide metabolic process"/>
    <property type="evidence" value="ECO:0007669"/>
    <property type="project" value="InterPro"/>
</dbReference>
<feature type="active site" description="Proton donor" evidence="6">
    <location>
        <position position="80"/>
    </location>
</feature>
<dbReference type="PANTHER" id="PTHR11086">
    <property type="entry name" value="DEOXYCYTIDYLATE DEAMINASE-RELATED"/>
    <property type="match status" value="1"/>
</dbReference>
<evidence type="ECO:0000256" key="6">
    <source>
        <dbReference type="PIRSR" id="PIRSR006019-1"/>
    </source>
</evidence>
<evidence type="ECO:0000256" key="4">
    <source>
        <dbReference type="ARBA" id="ARBA00022801"/>
    </source>
</evidence>
<dbReference type="GO" id="GO:0005737">
    <property type="term" value="C:cytoplasm"/>
    <property type="evidence" value="ECO:0007669"/>
    <property type="project" value="TreeGrafter"/>
</dbReference>
<dbReference type="InterPro" id="IPR002125">
    <property type="entry name" value="CMP_dCMP_dom"/>
</dbReference>
<dbReference type="InterPro" id="IPR015517">
    <property type="entry name" value="dCMP_deaminase-rel"/>
</dbReference>
<feature type="domain" description="CMP/dCMP-type deaminase" evidence="8">
    <location>
        <begin position="6"/>
        <end position="135"/>
    </location>
</feature>
<dbReference type="SUPFAM" id="SSF53927">
    <property type="entry name" value="Cytidine deaminase-like"/>
    <property type="match status" value="1"/>
</dbReference>
<evidence type="ECO:0000313" key="10">
    <source>
        <dbReference type="Proteomes" id="UP000662873"/>
    </source>
</evidence>
<evidence type="ECO:0000256" key="1">
    <source>
        <dbReference type="ARBA" id="ARBA00001947"/>
    </source>
</evidence>
<dbReference type="Proteomes" id="UP000662873">
    <property type="component" value="Chromosome"/>
</dbReference>
<evidence type="ECO:0000256" key="7">
    <source>
        <dbReference type="PIRSR" id="PIRSR006019-2"/>
    </source>
</evidence>
<evidence type="ECO:0000256" key="3">
    <source>
        <dbReference type="ARBA" id="ARBA00022723"/>
    </source>
</evidence>
<proteinExistence type="inferred from homology"/>
<evidence type="ECO:0000256" key="5">
    <source>
        <dbReference type="ARBA" id="ARBA00022833"/>
    </source>
</evidence>
<sequence>MAERPSWDDYFMQIAHLVKTRATCPRRQVGAVIVRERRILATGYNGAPRGLQHCPDGGPEHDWPRGCMKAGHCIRSLHAEQNALLQAAMIGIACQGATMYVTCQPCNTCAKMIINAGIERVIYEGDYPDDFSLELFRESKLQVHVFSEGQLKDVDLVVR</sequence>
<comment type="cofactor">
    <cofactor evidence="1 7">
        <name>Zn(2+)</name>
        <dbReference type="ChEBI" id="CHEBI:29105"/>
    </cofactor>
</comment>
<feature type="binding site" evidence="7">
    <location>
        <position position="109"/>
    </location>
    <ligand>
        <name>Zn(2+)</name>
        <dbReference type="ChEBI" id="CHEBI:29105"/>
        <note>catalytic</note>
    </ligand>
</feature>
<dbReference type="InterPro" id="IPR016473">
    <property type="entry name" value="dCMP_deaminase"/>
</dbReference>
<dbReference type="InterPro" id="IPR035105">
    <property type="entry name" value="Deoxycytidylate_deaminase_dom"/>
</dbReference>
<evidence type="ECO:0000259" key="8">
    <source>
        <dbReference type="PROSITE" id="PS51747"/>
    </source>
</evidence>
<dbReference type="PROSITE" id="PS51747">
    <property type="entry name" value="CYT_DCMP_DEAMINASES_2"/>
    <property type="match status" value="1"/>
</dbReference>
<comment type="similarity">
    <text evidence="2">Belongs to the cytidine and deoxycytidylate deaminase family.</text>
</comment>
<dbReference type="CDD" id="cd01286">
    <property type="entry name" value="deoxycytidylate_deaminase"/>
    <property type="match status" value="1"/>
</dbReference>
<name>A0A809RS70_9BACT</name>